<dbReference type="HAMAP" id="MF_00137">
    <property type="entry name" value="SAICAR_synth"/>
    <property type="match status" value="1"/>
</dbReference>
<protein>
    <recommendedName>
        <fullName evidence="8">Phosphoribosylaminoimidazole-succinocarboxamide synthase</fullName>
        <ecNumber evidence="8">6.3.2.6</ecNumber>
    </recommendedName>
    <alternativeName>
        <fullName evidence="8">SAICAR synthetase</fullName>
    </alternativeName>
</protein>
<evidence type="ECO:0000256" key="7">
    <source>
        <dbReference type="ARBA" id="ARBA00048475"/>
    </source>
</evidence>
<dbReference type="OrthoDB" id="9801549at2"/>
<keyword evidence="11" id="KW-1185">Reference proteome</keyword>
<gene>
    <name evidence="8" type="primary">purC</name>
    <name evidence="10" type="ORF">Lsha_1567</name>
</gene>
<dbReference type="STRING" id="1122169.Lsha_1567"/>
<evidence type="ECO:0000259" key="9">
    <source>
        <dbReference type="Pfam" id="PF01259"/>
    </source>
</evidence>
<evidence type="ECO:0000256" key="8">
    <source>
        <dbReference type="HAMAP-Rule" id="MF_00137"/>
    </source>
</evidence>
<dbReference type="PATRIC" id="fig|1122169.6.peg.1806"/>
<proteinExistence type="inferred from homology"/>
<dbReference type="EC" id="6.3.2.6" evidence="8"/>
<accession>A0A0W0YVG7</accession>
<comment type="similarity">
    <text evidence="2 8">Belongs to the SAICAR synthetase family.</text>
</comment>
<evidence type="ECO:0000313" key="11">
    <source>
        <dbReference type="Proteomes" id="UP000054600"/>
    </source>
</evidence>
<dbReference type="NCBIfam" id="NF009251">
    <property type="entry name" value="PRK12607.1"/>
    <property type="match status" value="1"/>
</dbReference>
<dbReference type="UniPathway" id="UPA00074">
    <property type="reaction ID" value="UER00131"/>
</dbReference>
<dbReference type="FunFam" id="3.30.470.20:FF:000015">
    <property type="entry name" value="Phosphoribosylaminoimidazole-succinocarboxamide synthase"/>
    <property type="match status" value="1"/>
</dbReference>
<evidence type="ECO:0000256" key="6">
    <source>
        <dbReference type="ARBA" id="ARBA00022840"/>
    </source>
</evidence>
<dbReference type="AlphaFoldDB" id="A0A0W0YVG7"/>
<dbReference type="InterPro" id="IPR018236">
    <property type="entry name" value="SAICAR_synthetase_CS"/>
</dbReference>
<dbReference type="PROSITE" id="PS01057">
    <property type="entry name" value="SAICAR_SYNTHETASE_1"/>
    <property type="match status" value="1"/>
</dbReference>
<dbReference type="SUPFAM" id="SSF56104">
    <property type="entry name" value="SAICAR synthase-like"/>
    <property type="match status" value="1"/>
</dbReference>
<organism evidence="10 11">
    <name type="scientific">Legionella shakespearei DSM 23087</name>
    <dbReference type="NCBI Taxonomy" id="1122169"/>
    <lineage>
        <taxon>Bacteria</taxon>
        <taxon>Pseudomonadati</taxon>
        <taxon>Pseudomonadota</taxon>
        <taxon>Gammaproteobacteria</taxon>
        <taxon>Legionellales</taxon>
        <taxon>Legionellaceae</taxon>
        <taxon>Legionella</taxon>
    </lineage>
</organism>
<dbReference type="Gene3D" id="3.30.200.20">
    <property type="entry name" value="Phosphorylase Kinase, domain 1"/>
    <property type="match status" value="1"/>
</dbReference>
<dbReference type="GO" id="GO:0004639">
    <property type="term" value="F:phosphoribosylaminoimidazolesuccinocarboxamide synthase activity"/>
    <property type="evidence" value="ECO:0007669"/>
    <property type="project" value="UniProtKB-UniRule"/>
</dbReference>
<reference evidence="10 11" key="1">
    <citation type="submission" date="2015-11" db="EMBL/GenBank/DDBJ databases">
        <title>Genomic analysis of 38 Legionella species identifies large and diverse effector repertoires.</title>
        <authorList>
            <person name="Burstein D."/>
            <person name="Amaro F."/>
            <person name="Zusman T."/>
            <person name="Lifshitz Z."/>
            <person name="Cohen O."/>
            <person name="Gilbert J.A."/>
            <person name="Pupko T."/>
            <person name="Shuman H.A."/>
            <person name="Segal G."/>
        </authorList>
    </citation>
    <scope>NUCLEOTIDE SEQUENCE [LARGE SCALE GENOMIC DNA]</scope>
    <source>
        <strain evidence="10 11">ATCC 49655</strain>
    </source>
</reference>
<comment type="pathway">
    <text evidence="1 8">Purine metabolism; IMP biosynthesis via de novo pathway; 5-amino-1-(5-phospho-D-ribosyl)imidazole-4-carboxamide from 5-amino-1-(5-phospho-D-ribosyl)imidazole-4-carboxylate: step 1/2.</text>
</comment>
<keyword evidence="4 8" id="KW-0547">Nucleotide-binding</keyword>
<evidence type="ECO:0000256" key="2">
    <source>
        <dbReference type="ARBA" id="ARBA00010190"/>
    </source>
</evidence>
<sequence length="331" mass="38076">MRMNAMNIKTPDLNAITAALPFCLTETNFDFGKRYKGKVRDTYDLGDKLILVTTDRQSAFDRLLASVPYKGQVLNLTSVWWFKNTESIVPNHLIAVPDPNVVIAKKCKVFPIEFVVRGYISGTTSTSLWTQYQKGVRDYCGLSFPEGLKKNQQLPEPILTPTTKETEHDRPISPKEIVSEGWMTQADWDEASELALKLFRYGMEVAARHGLILVDTKYEFGRDANGRIVLVDEIHTPDSSRYWLAAGYQERFDAGKEPENIDKEFLRLWFVDHCDPYNDKVLPQAPDELIVTLASRYIQLYQTITKEPFVYEDKPGPVNQRIMNNIEQWLR</sequence>
<comment type="catalytic activity">
    <reaction evidence="7 8">
        <text>5-amino-1-(5-phospho-D-ribosyl)imidazole-4-carboxylate + L-aspartate + ATP = (2S)-2-[5-amino-1-(5-phospho-beta-D-ribosyl)imidazole-4-carboxamido]succinate + ADP + phosphate + 2 H(+)</text>
        <dbReference type="Rhea" id="RHEA:22628"/>
        <dbReference type="ChEBI" id="CHEBI:15378"/>
        <dbReference type="ChEBI" id="CHEBI:29991"/>
        <dbReference type="ChEBI" id="CHEBI:30616"/>
        <dbReference type="ChEBI" id="CHEBI:43474"/>
        <dbReference type="ChEBI" id="CHEBI:58443"/>
        <dbReference type="ChEBI" id="CHEBI:77657"/>
        <dbReference type="ChEBI" id="CHEBI:456216"/>
        <dbReference type="EC" id="6.3.2.6"/>
    </reaction>
</comment>
<evidence type="ECO:0000313" key="10">
    <source>
        <dbReference type="EMBL" id="KTD60850.1"/>
    </source>
</evidence>
<evidence type="ECO:0000256" key="5">
    <source>
        <dbReference type="ARBA" id="ARBA00022755"/>
    </source>
</evidence>
<name>A0A0W0YVG7_9GAMM</name>
<dbReference type="eggNOG" id="COG0152">
    <property type="taxonomic scope" value="Bacteria"/>
</dbReference>
<evidence type="ECO:0000256" key="1">
    <source>
        <dbReference type="ARBA" id="ARBA00004672"/>
    </source>
</evidence>
<comment type="caution">
    <text evidence="10">The sequence shown here is derived from an EMBL/GenBank/DDBJ whole genome shotgun (WGS) entry which is preliminary data.</text>
</comment>
<dbReference type="GO" id="GO:0006189">
    <property type="term" value="P:'de novo' IMP biosynthetic process"/>
    <property type="evidence" value="ECO:0007669"/>
    <property type="project" value="UniProtKB-UniRule"/>
</dbReference>
<keyword evidence="6 8" id="KW-0067">ATP-binding</keyword>
<dbReference type="PROSITE" id="PS01058">
    <property type="entry name" value="SAICAR_SYNTHETASE_2"/>
    <property type="match status" value="1"/>
</dbReference>
<dbReference type="GO" id="GO:0005524">
    <property type="term" value="F:ATP binding"/>
    <property type="evidence" value="ECO:0007669"/>
    <property type="project" value="UniProtKB-KW"/>
</dbReference>
<evidence type="ECO:0000256" key="4">
    <source>
        <dbReference type="ARBA" id="ARBA00022741"/>
    </source>
</evidence>
<dbReference type="FunFam" id="3.30.200.20:FF:000199">
    <property type="entry name" value="Phosphoribosylaminoimidazole-succinocarboxamide synthase"/>
    <property type="match status" value="1"/>
</dbReference>
<keyword evidence="3 8" id="KW-0436">Ligase</keyword>
<dbReference type="GO" id="GO:0005737">
    <property type="term" value="C:cytoplasm"/>
    <property type="evidence" value="ECO:0007669"/>
    <property type="project" value="TreeGrafter"/>
</dbReference>
<dbReference type="PANTHER" id="PTHR43700">
    <property type="entry name" value="PHOSPHORIBOSYLAMINOIMIDAZOLE-SUCCINOCARBOXAMIDE SYNTHASE"/>
    <property type="match status" value="1"/>
</dbReference>
<dbReference type="PANTHER" id="PTHR43700:SF1">
    <property type="entry name" value="PHOSPHORIBOSYLAMINOIMIDAZOLE-SUCCINOCARBOXAMIDE SYNTHASE"/>
    <property type="match status" value="1"/>
</dbReference>
<dbReference type="CDD" id="cd01414">
    <property type="entry name" value="SAICAR_synt_Sc"/>
    <property type="match status" value="1"/>
</dbReference>
<dbReference type="EMBL" id="LNYW01000043">
    <property type="protein sequence ID" value="KTD60850.1"/>
    <property type="molecule type" value="Genomic_DNA"/>
</dbReference>
<dbReference type="Proteomes" id="UP000054600">
    <property type="component" value="Unassembled WGS sequence"/>
</dbReference>
<feature type="domain" description="SAICAR synthetase/ADE2 N-terminal" evidence="9">
    <location>
        <begin position="34"/>
        <end position="281"/>
    </location>
</feature>
<dbReference type="Gene3D" id="3.30.470.20">
    <property type="entry name" value="ATP-grasp fold, B domain"/>
    <property type="match status" value="1"/>
</dbReference>
<dbReference type="InterPro" id="IPR028923">
    <property type="entry name" value="SAICAR_synt/ADE2_N"/>
</dbReference>
<evidence type="ECO:0000256" key="3">
    <source>
        <dbReference type="ARBA" id="ARBA00022598"/>
    </source>
</evidence>
<dbReference type="Pfam" id="PF01259">
    <property type="entry name" value="SAICAR_synt"/>
    <property type="match status" value="1"/>
</dbReference>
<keyword evidence="5 8" id="KW-0658">Purine biosynthesis</keyword>